<dbReference type="AlphaFoldDB" id="A0A290QFY6"/>
<organism evidence="1 2">
    <name type="scientific">Nibricoccus aquaticus</name>
    <dbReference type="NCBI Taxonomy" id="2576891"/>
    <lineage>
        <taxon>Bacteria</taxon>
        <taxon>Pseudomonadati</taxon>
        <taxon>Verrucomicrobiota</taxon>
        <taxon>Opitutia</taxon>
        <taxon>Opitutales</taxon>
        <taxon>Opitutaceae</taxon>
        <taxon>Nibricoccus</taxon>
    </lineage>
</organism>
<dbReference type="OrthoDB" id="191256at2"/>
<protein>
    <submittedName>
        <fullName evidence="1">Uncharacterized protein</fullName>
    </submittedName>
</protein>
<dbReference type="EMBL" id="CP023344">
    <property type="protein sequence ID" value="ATC65186.1"/>
    <property type="molecule type" value="Genomic_DNA"/>
</dbReference>
<dbReference type="KEGG" id="vbh:CMV30_15165"/>
<evidence type="ECO:0000313" key="1">
    <source>
        <dbReference type="EMBL" id="ATC65186.1"/>
    </source>
</evidence>
<name>A0A290QFY6_9BACT</name>
<dbReference type="Proteomes" id="UP000217265">
    <property type="component" value="Chromosome"/>
</dbReference>
<proteinExistence type="predicted"/>
<evidence type="ECO:0000313" key="2">
    <source>
        <dbReference type="Proteomes" id="UP000217265"/>
    </source>
</evidence>
<gene>
    <name evidence="1" type="ORF">CMV30_15165</name>
</gene>
<accession>A0A290QFY6</accession>
<dbReference type="RefSeq" id="WP_096056817.1">
    <property type="nucleotide sequence ID" value="NZ_CP023344.1"/>
</dbReference>
<sequence length="269" mass="30018">MSTISTRFETIAHVAAPAPAPSVSQELSERLNSLYALSQRSHYIFGSPLGPFYHKAHHLSLPRFVYFGPHTHDESLRLAFYAGHEHDDLRSTFALLHLVERLAIAPDIGQGLNLSFFPLLDAAGLFHGETGRDLAQENWAHSFAPEINLLQKDARSRGYHGFVRVLTATGTDEIAVSLRSQFPAALQAPGVEFISSDDFDPLPVRWESASPLINDGPLTLNDDLPFSAFELTLRIPAAWSAELYREAVSSILRRFILRYRTLQAYGQHL</sequence>
<reference evidence="1 2" key="1">
    <citation type="submission" date="2017-09" db="EMBL/GenBank/DDBJ databases">
        <title>Complete genome sequence of Verrucomicrobial strain HZ-65, isolated from freshwater.</title>
        <authorList>
            <person name="Choi A."/>
        </authorList>
    </citation>
    <scope>NUCLEOTIDE SEQUENCE [LARGE SCALE GENOMIC DNA]</scope>
    <source>
        <strain evidence="1 2">HZ-65</strain>
    </source>
</reference>
<keyword evidence="2" id="KW-1185">Reference proteome</keyword>